<feature type="region of interest" description="Disordered" evidence="1">
    <location>
        <begin position="314"/>
        <end position="335"/>
    </location>
</feature>
<accession>A0A4S8M762</accession>
<proteinExistence type="predicted"/>
<evidence type="ECO:0000256" key="2">
    <source>
        <dbReference type="SAM" id="Phobius"/>
    </source>
</evidence>
<keyword evidence="2" id="KW-0472">Membrane</keyword>
<feature type="transmembrane region" description="Helical" evidence="2">
    <location>
        <begin position="171"/>
        <end position="196"/>
    </location>
</feature>
<sequence>MAAPNGTFILPNPLTPLAFLPPDLAQEVQTAIFIQIGTLGMFIWDLLTNVAGDYELLTKFKLGIPTIVYFVSRVSTLGYQISQALTATWVPVECTAATRALKALFFVGMSSTTLLFFLRVRAIYSNSRSFQAFFLCFWLATVGCSTLDLLLVEGVRLGPTQGCIFANLKKLYAIIPAVAVLVHDTVVFIGISYKLFLFTEYSRSSRSQRRTRVQLRGDSVGFLSGKGLPALTRAVLQDGQVYYLISFFAALIVVAMLLAPGIGDYYRLVMISPHIALVNSMACRVFRNVRLGKFYEEEIPLSFASREIAFAKKSRSNDNQPGRSFSSSSGFSGSGPYLPQFVDIGKSTIERGNENVNSQGPFYQQRGSEESGNRLYPLTSQEVDKHPF</sequence>
<evidence type="ECO:0008006" key="5">
    <source>
        <dbReference type="Google" id="ProtNLM"/>
    </source>
</evidence>
<gene>
    <name evidence="3" type="ORF">K435DRAFT_721083</name>
</gene>
<dbReference type="Proteomes" id="UP000297245">
    <property type="component" value="Unassembled WGS sequence"/>
</dbReference>
<feature type="compositionally biased region" description="Low complexity" evidence="1">
    <location>
        <begin position="324"/>
        <end position="335"/>
    </location>
</feature>
<keyword evidence="2" id="KW-1133">Transmembrane helix</keyword>
<evidence type="ECO:0000313" key="4">
    <source>
        <dbReference type="Proteomes" id="UP000297245"/>
    </source>
</evidence>
<dbReference type="AlphaFoldDB" id="A0A4S8M762"/>
<dbReference type="OrthoDB" id="3038990at2759"/>
<evidence type="ECO:0000256" key="1">
    <source>
        <dbReference type="SAM" id="MobiDB-lite"/>
    </source>
</evidence>
<evidence type="ECO:0000313" key="3">
    <source>
        <dbReference type="EMBL" id="THU98147.1"/>
    </source>
</evidence>
<keyword evidence="4" id="KW-1185">Reference proteome</keyword>
<protein>
    <recommendedName>
        <fullName evidence="5">G-protein coupled receptors family 1 profile domain-containing protein</fullName>
    </recommendedName>
</protein>
<feature type="compositionally biased region" description="Polar residues" evidence="1">
    <location>
        <begin position="354"/>
        <end position="366"/>
    </location>
</feature>
<keyword evidence="2" id="KW-0812">Transmembrane</keyword>
<feature type="transmembrane region" description="Helical" evidence="2">
    <location>
        <begin position="62"/>
        <end position="81"/>
    </location>
</feature>
<reference evidence="3 4" key="1">
    <citation type="journal article" date="2019" name="Nat. Ecol. Evol.">
        <title>Megaphylogeny resolves global patterns of mushroom evolution.</title>
        <authorList>
            <person name="Varga T."/>
            <person name="Krizsan K."/>
            <person name="Foldi C."/>
            <person name="Dima B."/>
            <person name="Sanchez-Garcia M."/>
            <person name="Sanchez-Ramirez S."/>
            <person name="Szollosi G.J."/>
            <person name="Szarkandi J.G."/>
            <person name="Papp V."/>
            <person name="Albert L."/>
            <person name="Andreopoulos W."/>
            <person name="Angelini C."/>
            <person name="Antonin V."/>
            <person name="Barry K.W."/>
            <person name="Bougher N.L."/>
            <person name="Buchanan P."/>
            <person name="Buyck B."/>
            <person name="Bense V."/>
            <person name="Catcheside P."/>
            <person name="Chovatia M."/>
            <person name="Cooper J."/>
            <person name="Damon W."/>
            <person name="Desjardin D."/>
            <person name="Finy P."/>
            <person name="Geml J."/>
            <person name="Haridas S."/>
            <person name="Hughes K."/>
            <person name="Justo A."/>
            <person name="Karasinski D."/>
            <person name="Kautmanova I."/>
            <person name="Kiss B."/>
            <person name="Kocsube S."/>
            <person name="Kotiranta H."/>
            <person name="LaButti K.M."/>
            <person name="Lechner B.E."/>
            <person name="Liimatainen K."/>
            <person name="Lipzen A."/>
            <person name="Lukacs Z."/>
            <person name="Mihaltcheva S."/>
            <person name="Morgado L.N."/>
            <person name="Niskanen T."/>
            <person name="Noordeloos M.E."/>
            <person name="Ohm R.A."/>
            <person name="Ortiz-Santana B."/>
            <person name="Ovrebo C."/>
            <person name="Racz N."/>
            <person name="Riley R."/>
            <person name="Savchenko A."/>
            <person name="Shiryaev A."/>
            <person name="Soop K."/>
            <person name="Spirin V."/>
            <person name="Szebenyi C."/>
            <person name="Tomsovsky M."/>
            <person name="Tulloss R.E."/>
            <person name="Uehling J."/>
            <person name="Grigoriev I.V."/>
            <person name="Vagvolgyi C."/>
            <person name="Papp T."/>
            <person name="Martin F.M."/>
            <person name="Miettinen O."/>
            <person name="Hibbett D.S."/>
            <person name="Nagy L.G."/>
        </authorList>
    </citation>
    <scope>NUCLEOTIDE SEQUENCE [LARGE SCALE GENOMIC DNA]</scope>
    <source>
        <strain evidence="3 4">CBS 962.96</strain>
    </source>
</reference>
<feature type="region of interest" description="Disordered" evidence="1">
    <location>
        <begin position="349"/>
        <end position="388"/>
    </location>
</feature>
<name>A0A4S8M762_DENBC</name>
<organism evidence="3 4">
    <name type="scientific">Dendrothele bispora (strain CBS 962.96)</name>
    <dbReference type="NCBI Taxonomy" id="1314807"/>
    <lineage>
        <taxon>Eukaryota</taxon>
        <taxon>Fungi</taxon>
        <taxon>Dikarya</taxon>
        <taxon>Basidiomycota</taxon>
        <taxon>Agaricomycotina</taxon>
        <taxon>Agaricomycetes</taxon>
        <taxon>Agaricomycetidae</taxon>
        <taxon>Agaricales</taxon>
        <taxon>Agaricales incertae sedis</taxon>
        <taxon>Dendrothele</taxon>
    </lineage>
</organism>
<feature type="transmembrane region" description="Helical" evidence="2">
    <location>
        <begin position="30"/>
        <end position="50"/>
    </location>
</feature>
<feature type="transmembrane region" description="Helical" evidence="2">
    <location>
        <begin position="132"/>
        <end position="151"/>
    </location>
</feature>
<dbReference type="EMBL" id="ML179142">
    <property type="protein sequence ID" value="THU98147.1"/>
    <property type="molecule type" value="Genomic_DNA"/>
</dbReference>
<feature type="transmembrane region" description="Helical" evidence="2">
    <location>
        <begin position="241"/>
        <end position="259"/>
    </location>
</feature>
<feature type="transmembrane region" description="Helical" evidence="2">
    <location>
        <begin position="101"/>
        <end position="120"/>
    </location>
</feature>